<accession>A0A857MCU0</accession>
<dbReference type="RefSeq" id="WP_138943725.1">
    <property type="nucleotide sequence ID" value="NZ_CP045804.1"/>
</dbReference>
<proteinExistence type="predicted"/>
<evidence type="ECO:0000313" key="2">
    <source>
        <dbReference type="EMBL" id="QHN39179.1"/>
    </source>
</evidence>
<gene>
    <name evidence="2" type="ORF">GII30_08350</name>
</gene>
<dbReference type="Pfam" id="PF25231">
    <property type="entry name" value="DUF7847"/>
    <property type="match status" value="1"/>
</dbReference>
<dbReference type="EMBL" id="CP045810">
    <property type="protein sequence ID" value="QHN39179.1"/>
    <property type="molecule type" value="Genomic_DNA"/>
</dbReference>
<protein>
    <recommendedName>
        <fullName evidence="1">DUF7847 domain-containing protein</fullName>
    </recommendedName>
</protein>
<dbReference type="AlphaFoldDB" id="A0A857MCU0"/>
<evidence type="ECO:0000259" key="1">
    <source>
        <dbReference type="Pfam" id="PF25231"/>
    </source>
</evidence>
<feature type="domain" description="DUF7847" evidence="1">
    <location>
        <begin position="22"/>
        <end position="274"/>
    </location>
</feature>
<dbReference type="InterPro" id="IPR057169">
    <property type="entry name" value="DUF7847"/>
</dbReference>
<sequence length="298" mass="31180">MTIDPVRPPFTHFPASPPRFDVDRAFRQSIRMLFRAPVTHLGITLLILTCTATIGMIVHTLISPITPQPGDNELDRIGAVTEILCVAGLIVVATSVWPLSTILPVLLSRRLGSGPSLGTAATALPASLVAHLALLLPVAVVIVPLWILADSGNSLVALLGYMVSRLVILVAVALSIRFALVGPIIALERCGPVRAVRRSWQLTADNYLSLAAVLMLCGVVAAAILVPMGLLCVLPTSLVAGDLLWSASDSDLTLAPALLTGAVVVASAVSVAMMSSAIWAGYLECRTAEIARSGLPPQ</sequence>
<organism evidence="2">
    <name type="scientific">Gordonia amarae</name>
    <dbReference type="NCBI Taxonomy" id="36821"/>
    <lineage>
        <taxon>Bacteria</taxon>
        <taxon>Bacillati</taxon>
        <taxon>Actinomycetota</taxon>
        <taxon>Actinomycetes</taxon>
        <taxon>Mycobacteriales</taxon>
        <taxon>Gordoniaceae</taxon>
        <taxon>Gordonia</taxon>
    </lineage>
</organism>
<name>A0A857MCU0_9ACTN</name>
<reference evidence="2" key="1">
    <citation type="journal article" date="2021" name="Nat. Microbiol.">
        <title>Cocultivation of an ultrasmall environmental parasitic bacterium with lytic ability against bacteria associated with wastewater foams.</title>
        <authorList>
            <person name="Batinovic S."/>
            <person name="Rose J.J.A."/>
            <person name="Ratcliffe J."/>
            <person name="Seviour R.J."/>
            <person name="Petrovski S."/>
        </authorList>
    </citation>
    <scope>NUCLEOTIDE SEQUENCE</scope>
    <source>
        <strain evidence="2">CON44</strain>
    </source>
</reference>